<feature type="transmembrane region" description="Helical" evidence="1">
    <location>
        <begin position="12"/>
        <end position="31"/>
    </location>
</feature>
<dbReference type="STRING" id="481448.Minf_1343"/>
<keyword evidence="1" id="KW-0812">Transmembrane</keyword>
<sequence>MESLYSPSDEKKFFLFLKFDFLFWFIYFYLFEPLDFIAWPKS</sequence>
<reference evidence="2 3" key="1">
    <citation type="journal article" date="2008" name="Biol. Direct">
        <title>Complete genome sequence of the extremely acidophilic methanotroph isolate V4, Methylacidiphilum infernorum, a representative of the bacterial phylum Verrucomicrobia.</title>
        <authorList>
            <person name="Hou S."/>
            <person name="Makarova K.S."/>
            <person name="Saw J.H."/>
            <person name="Senin P."/>
            <person name="Ly B.V."/>
            <person name="Zhou Z."/>
            <person name="Ren Y."/>
            <person name="Wang J."/>
            <person name="Galperin M.Y."/>
            <person name="Omelchenko M.V."/>
            <person name="Wolf Y.I."/>
            <person name="Yutin N."/>
            <person name="Koonin E.V."/>
            <person name="Stott M.B."/>
            <person name="Mountain B.W."/>
            <person name="Crowe M.A."/>
            <person name="Smirnova A.V."/>
            <person name="Dunfield P.F."/>
            <person name="Feng L."/>
            <person name="Wang L."/>
            <person name="Alam M."/>
        </authorList>
    </citation>
    <scope>NUCLEOTIDE SEQUENCE [LARGE SCALE GENOMIC DNA]</scope>
    <source>
        <strain evidence="3">Isolate V4</strain>
    </source>
</reference>
<dbReference type="Proteomes" id="UP000009149">
    <property type="component" value="Chromosome"/>
</dbReference>
<dbReference type="EMBL" id="CP000975">
    <property type="protein sequence ID" value="ACD83397.1"/>
    <property type="molecule type" value="Genomic_DNA"/>
</dbReference>
<keyword evidence="1" id="KW-0472">Membrane</keyword>
<name>B3DVP4_METI4</name>
<dbReference type="KEGG" id="min:Minf_1343"/>
<keyword evidence="1" id="KW-1133">Transmembrane helix</keyword>
<evidence type="ECO:0000313" key="3">
    <source>
        <dbReference type="Proteomes" id="UP000009149"/>
    </source>
</evidence>
<evidence type="ECO:0000256" key="1">
    <source>
        <dbReference type="SAM" id="Phobius"/>
    </source>
</evidence>
<accession>B3DVP4</accession>
<organism evidence="2 3">
    <name type="scientific">Methylacidiphilum infernorum (isolate V4)</name>
    <name type="common">Methylokorus infernorum (strain V4)</name>
    <dbReference type="NCBI Taxonomy" id="481448"/>
    <lineage>
        <taxon>Bacteria</taxon>
        <taxon>Pseudomonadati</taxon>
        <taxon>Verrucomicrobiota</taxon>
        <taxon>Methylacidiphilae</taxon>
        <taxon>Methylacidiphilales</taxon>
        <taxon>Methylacidiphilaceae</taxon>
        <taxon>Methylacidiphilum (ex Ratnadevi et al. 2023)</taxon>
    </lineage>
</organism>
<proteinExistence type="predicted"/>
<protein>
    <submittedName>
        <fullName evidence="2">Uncharacterized protein</fullName>
    </submittedName>
</protein>
<dbReference type="AlphaFoldDB" id="B3DVP4"/>
<gene>
    <name evidence="2" type="ordered locus">Minf_1343</name>
</gene>
<evidence type="ECO:0000313" key="2">
    <source>
        <dbReference type="EMBL" id="ACD83397.1"/>
    </source>
</evidence>
<dbReference type="HOGENOM" id="CLU_3253927_0_0_0"/>